<sequence length="254" mass="28230">MKKLIFVLTLFVSSVSLGAQGQDANVQAQQPLRVAVDSFTPPFVMEGANHQLFGFDISMMDYLCRHLQRRCIFVPMPFEQILQSVEMGKVDAAVSALTITSARATRVNFSLPYLLSNSRFLTTSDKAKQPFGLESLNNRTFGVEEGTIFPTVINLLGVRNPTINEYQDAPTLIDALQSDKIDYALMDDPSAMYWQAASTGILAVVGQPFSYGFGFGIAINPKATDLLQDINKALVDYQNSKEFKRDYGKYIAHF</sequence>
<feature type="chain" id="PRO_5006914549" evidence="3">
    <location>
        <begin position="20"/>
        <end position="254"/>
    </location>
</feature>
<evidence type="ECO:0000256" key="1">
    <source>
        <dbReference type="ARBA" id="ARBA00010333"/>
    </source>
</evidence>
<dbReference type="PATRIC" id="fig|456.5.peg.915"/>
<dbReference type="EMBL" id="LNYJ01000011">
    <property type="protein sequence ID" value="KTD16555.1"/>
    <property type="molecule type" value="Genomic_DNA"/>
</dbReference>
<dbReference type="Proteomes" id="UP000055035">
    <property type="component" value="Unassembled WGS sequence"/>
</dbReference>
<evidence type="ECO:0000313" key="6">
    <source>
        <dbReference type="Proteomes" id="UP000055035"/>
    </source>
</evidence>
<evidence type="ECO:0000313" key="5">
    <source>
        <dbReference type="EMBL" id="KTD16555.1"/>
    </source>
</evidence>
<dbReference type="SUPFAM" id="SSF53850">
    <property type="entry name" value="Periplasmic binding protein-like II"/>
    <property type="match status" value="1"/>
</dbReference>
<evidence type="ECO:0000256" key="2">
    <source>
        <dbReference type="ARBA" id="ARBA00022729"/>
    </source>
</evidence>
<evidence type="ECO:0000256" key="3">
    <source>
        <dbReference type="SAM" id="SignalP"/>
    </source>
</evidence>
<keyword evidence="2 3" id="KW-0732">Signal</keyword>
<evidence type="ECO:0000259" key="4">
    <source>
        <dbReference type="SMART" id="SM00062"/>
    </source>
</evidence>
<dbReference type="SMART" id="SM00062">
    <property type="entry name" value="PBPb"/>
    <property type="match status" value="1"/>
</dbReference>
<feature type="signal peptide" evidence="3">
    <location>
        <begin position="1"/>
        <end position="19"/>
    </location>
</feature>
<dbReference type="STRING" id="456.Ljor_0861"/>
<accession>A0A0W0V8T3</accession>
<reference evidence="5 6" key="1">
    <citation type="submission" date="2015-11" db="EMBL/GenBank/DDBJ databases">
        <title>Genomic analysis of 38 Legionella species identifies large and diverse effector repertoires.</title>
        <authorList>
            <person name="Burstein D."/>
            <person name="Amaro F."/>
            <person name="Zusman T."/>
            <person name="Lifshitz Z."/>
            <person name="Cohen O."/>
            <person name="Gilbert J.A."/>
            <person name="Pupko T."/>
            <person name="Shuman H.A."/>
            <person name="Segal G."/>
        </authorList>
    </citation>
    <scope>NUCLEOTIDE SEQUENCE [LARGE SCALE GENOMIC DNA]</scope>
    <source>
        <strain evidence="5 6">BL-540</strain>
    </source>
</reference>
<organism evidence="5 6">
    <name type="scientific">Legionella jordanis</name>
    <dbReference type="NCBI Taxonomy" id="456"/>
    <lineage>
        <taxon>Bacteria</taxon>
        <taxon>Pseudomonadati</taxon>
        <taxon>Pseudomonadota</taxon>
        <taxon>Gammaproteobacteria</taxon>
        <taxon>Legionellales</taxon>
        <taxon>Legionellaceae</taxon>
        <taxon>Legionella</taxon>
    </lineage>
</organism>
<comment type="similarity">
    <text evidence="1">Belongs to the bacterial solute-binding protein 3 family.</text>
</comment>
<dbReference type="CDD" id="cd13622">
    <property type="entry name" value="PBP2_Arg_3"/>
    <property type="match status" value="1"/>
</dbReference>
<dbReference type="PANTHER" id="PTHR35936:SF19">
    <property type="entry name" value="AMINO-ACID-BINDING PROTEIN YXEM-RELATED"/>
    <property type="match status" value="1"/>
</dbReference>
<proteinExistence type="inferred from homology"/>
<comment type="caution">
    <text evidence="5">The sequence shown here is derived from an EMBL/GenBank/DDBJ whole genome shotgun (WGS) entry which is preliminary data.</text>
</comment>
<dbReference type="OrthoDB" id="9768183at2"/>
<gene>
    <name evidence="5" type="ORF">Ljor_0861</name>
</gene>
<name>A0A0W0V8T3_9GAMM</name>
<dbReference type="PANTHER" id="PTHR35936">
    <property type="entry name" value="MEMBRANE-BOUND LYTIC MUREIN TRANSGLYCOSYLASE F"/>
    <property type="match status" value="1"/>
</dbReference>
<feature type="domain" description="Solute-binding protein family 3/N-terminal" evidence="4">
    <location>
        <begin position="31"/>
        <end position="254"/>
    </location>
</feature>
<dbReference type="InterPro" id="IPR001638">
    <property type="entry name" value="Solute-binding_3/MltF_N"/>
</dbReference>
<keyword evidence="6" id="KW-1185">Reference proteome</keyword>
<dbReference type="Gene3D" id="3.40.190.10">
    <property type="entry name" value="Periplasmic binding protein-like II"/>
    <property type="match status" value="2"/>
</dbReference>
<dbReference type="AlphaFoldDB" id="A0A0W0V8T3"/>
<dbReference type="RefSeq" id="WP_058470397.1">
    <property type="nucleotide sequence ID" value="NZ_CAAAIC010000002.1"/>
</dbReference>
<protein>
    <submittedName>
        <fullName evidence="5">Putative amino acid ABC transporter, periplasmic binding protein</fullName>
    </submittedName>
</protein>
<dbReference type="Pfam" id="PF00497">
    <property type="entry name" value="SBP_bac_3"/>
    <property type="match status" value="1"/>
</dbReference>